<protein>
    <submittedName>
        <fullName evidence="2">DUF742 domain-containing protein</fullName>
    </submittedName>
</protein>
<dbReference type="InterPro" id="IPR007995">
    <property type="entry name" value="DUF742"/>
</dbReference>
<dbReference type="PANTHER" id="PTHR36221:SF1">
    <property type="entry name" value="DUF742 DOMAIN-CONTAINING PROTEIN"/>
    <property type="match status" value="1"/>
</dbReference>
<sequence>MRFDEEEPVEQSFADLLNGFSLDSARIRRRDDAPEEPEPSPEPADDELPDDMFETQQFDLFPAHPVDTSASIVRAYAWTGGRTKSDYHLEIETLVSVNDRAQLAALQPEHHEVLDLCGQPRSVAEIAALRGLPLGVARVLLGDMAGRGLLDVHLTASSNGADRPDMGLLERVLTGLRKL</sequence>
<feature type="compositionally biased region" description="Acidic residues" evidence="1">
    <location>
        <begin position="33"/>
        <end position="50"/>
    </location>
</feature>
<dbReference type="Pfam" id="PF05331">
    <property type="entry name" value="DUF742"/>
    <property type="match status" value="1"/>
</dbReference>
<name>A0A563EYZ2_9PSEU</name>
<proteinExistence type="predicted"/>
<accession>A0A563EYZ2</accession>
<dbReference type="OrthoDB" id="4244884at2"/>
<evidence type="ECO:0000313" key="2">
    <source>
        <dbReference type="EMBL" id="TWP52701.1"/>
    </source>
</evidence>
<dbReference type="PANTHER" id="PTHR36221">
    <property type="entry name" value="DUF742 DOMAIN-CONTAINING PROTEIN"/>
    <property type="match status" value="1"/>
</dbReference>
<keyword evidence="3" id="KW-1185">Reference proteome</keyword>
<feature type="region of interest" description="Disordered" evidence="1">
    <location>
        <begin position="25"/>
        <end position="50"/>
    </location>
</feature>
<reference evidence="2 3" key="1">
    <citation type="submission" date="2019-07" db="EMBL/GenBank/DDBJ databases">
        <title>Lentzea xizangensis sp. nov., isolated from Qinghai-Tibetan Plateau Soils.</title>
        <authorList>
            <person name="Huang J."/>
        </authorList>
    </citation>
    <scope>NUCLEOTIDE SEQUENCE [LARGE SCALE GENOMIC DNA]</scope>
    <source>
        <strain evidence="2 3">FXJ1.1311</strain>
    </source>
</reference>
<dbReference type="AlphaFoldDB" id="A0A563EYZ2"/>
<comment type="caution">
    <text evidence="2">The sequence shown here is derived from an EMBL/GenBank/DDBJ whole genome shotgun (WGS) entry which is preliminary data.</text>
</comment>
<dbReference type="RefSeq" id="WP_146350757.1">
    <property type="nucleotide sequence ID" value="NZ_VOBR01000005.1"/>
</dbReference>
<organism evidence="2 3">
    <name type="scientific">Lentzea tibetensis</name>
    <dbReference type="NCBI Taxonomy" id="2591470"/>
    <lineage>
        <taxon>Bacteria</taxon>
        <taxon>Bacillati</taxon>
        <taxon>Actinomycetota</taxon>
        <taxon>Actinomycetes</taxon>
        <taxon>Pseudonocardiales</taxon>
        <taxon>Pseudonocardiaceae</taxon>
        <taxon>Lentzea</taxon>
    </lineage>
</organism>
<dbReference type="EMBL" id="VOBR01000005">
    <property type="protein sequence ID" value="TWP52701.1"/>
    <property type="molecule type" value="Genomic_DNA"/>
</dbReference>
<evidence type="ECO:0000313" key="3">
    <source>
        <dbReference type="Proteomes" id="UP000316639"/>
    </source>
</evidence>
<evidence type="ECO:0000256" key="1">
    <source>
        <dbReference type="SAM" id="MobiDB-lite"/>
    </source>
</evidence>
<dbReference type="Proteomes" id="UP000316639">
    <property type="component" value="Unassembled WGS sequence"/>
</dbReference>
<gene>
    <name evidence="2" type="ORF">FKR81_10410</name>
</gene>